<sequence length="199" mass="21902">MGTRTGSEYVSSHVLLLVTTFSSQPIATILPNDPIKHSITFHSSKATSLSRAHDDALVPNLNVSNCEVGRILVDNGSSTDVLFLLTLREMEFSESDIESSTIVLTGFNGESSTAIGKIKLPVFAAGDNKLTTFLFLDCPSAYNIINCRPWSHAMKALPSTYDQRIRFPTKRGVKEIKGNQEVARTCNLHSLKMKQSNRL</sequence>
<dbReference type="EMBL" id="BTGU01001246">
    <property type="protein sequence ID" value="GMN19404.1"/>
    <property type="molecule type" value="Genomic_DNA"/>
</dbReference>
<name>A0AA88CV21_FICCA</name>
<protein>
    <submittedName>
        <fullName evidence="1">Uncharacterized protein</fullName>
    </submittedName>
</protein>
<dbReference type="AlphaFoldDB" id="A0AA88CV21"/>
<accession>A0AA88CV21</accession>
<gene>
    <name evidence="1" type="ORF">TIFTF001_039797</name>
</gene>
<proteinExistence type="predicted"/>
<evidence type="ECO:0000313" key="1">
    <source>
        <dbReference type="EMBL" id="GMN19404.1"/>
    </source>
</evidence>
<organism evidence="1 2">
    <name type="scientific">Ficus carica</name>
    <name type="common">Common fig</name>
    <dbReference type="NCBI Taxonomy" id="3494"/>
    <lineage>
        <taxon>Eukaryota</taxon>
        <taxon>Viridiplantae</taxon>
        <taxon>Streptophyta</taxon>
        <taxon>Embryophyta</taxon>
        <taxon>Tracheophyta</taxon>
        <taxon>Spermatophyta</taxon>
        <taxon>Magnoliopsida</taxon>
        <taxon>eudicotyledons</taxon>
        <taxon>Gunneridae</taxon>
        <taxon>Pentapetalae</taxon>
        <taxon>rosids</taxon>
        <taxon>fabids</taxon>
        <taxon>Rosales</taxon>
        <taxon>Moraceae</taxon>
        <taxon>Ficeae</taxon>
        <taxon>Ficus</taxon>
    </lineage>
</organism>
<dbReference type="PANTHER" id="PTHR33240">
    <property type="entry name" value="OS08G0508500 PROTEIN"/>
    <property type="match status" value="1"/>
</dbReference>
<reference evidence="1" key="1">
    <citation type="submission" date="2023-07" db="EMBL/GenBank/DDBJ databases">
        <title>draft genome sequence of fig (Ficus carica).</title>
        <authorList>
            <person name="Takahashi T."/>
            <person name="Nishimura K."/>
        </authorList>
    </citation>
    <scope>NUCLEOTIDE SEQUENCE</scope>
</reference>
<dbReference type="PANTHER" id="PTHR33240:SF8">
    <property type="entry name" value="OS03G0439900 PROTEIN"/>
    <property type="match status" value="1"/>
</dbReference>
<keyword evidence="2" id="KW-1185">Reference proteome</keyword>
<evidence type="ECO:0000313" key="2">
    <source>
        <dbReference type="Proteomes" id="UP001187192"/>
    </source>
</evidence>
<comment type="caution">
    <text evidence="1">The sequence shown here is derived from an EMBL/GenBank/DDBJ whole genome shotgun (WGS) entry which is preliminary data.</text>
</comment>
<dbReference type="Proteomes" id="UP001187192">
    <property type="component" value="Unassembled WGS sequence"/>
</dbReference>